<reference evidence="2 3" key="1">
    <citation type="submission" date="2017-10" db="EMBL/GenBank/DDBJ databases">
        <title>Sedimentibacterium mangrovi gen. nov., sp. nov., a novel member of family Phyllobacteriacea isolated from mangrove sediment.</title>
        <authorList>
            <person name="Liao H."/>
            <person name="Tian Y."/>
        </authorList>
    </citation>
    <scope>NUCLEOTIDE SEQUENCE [LARGE SCALE GENOMIC DNA]</scope>
    <source>
        <strain evidence="2 3">X9-2-2</strain>
    </source>
</reference>
<feature type="transmembrane region" description="Helical" evidence="1">
    <location>
        <begin position="86"/>
        <end position="108"/>
    </location>
</feature>
<gene>
    <name evidence="2" type="ORF">CSC94_09265</name>
</gene>
<keyword evidence="3" id="KW-1185">Reference proteome</keyword>
<keyword evidence="1" id="KW-1133">Transmembrane helix</keyword>
<sequence>MNPVVGIHAAVFSRIEAIGDRWLLGLLARGAFASVLLFYYWSSAATKIGPGLTGFLSIADGAYYQILPPVIESAGYDTANVALFPWKIIVVLGTYAEFVLPLLVVLGLFTRIAALGMIGFVAVQSFVDVVFHGIGAEATGAVFDRFPDAVIADQRLLWVFPLLYLVFKGAGRVSLDALLGRRTAPALPARATAAA</sequence>
<evidence type="ECO:0000256" key="1">
    <source>
        <dbReference type="SAM" id="Phobius"/>
    </source>
</evidence>
<dbReference type="EMBL" id="PDVP01000004">
    <property type="protein sequence ID" value="PHP67420.1"/>
    <property type="molecule type" value="Genomic_DNA"/>
</dbReference>
<keyword evidence="1" id="KW-0812">Transmembrane</keyword>
<accession>A0A2G1QPN4</accession>
<name>A0A2G1QPN4_9HYPH</name>
<dbReference type="AlphaFoldDB" id="A0A2G1QPN4"/>
<comment type="caution">
    <text evidence="2">The sequence shown here is derived from an EMBL/GenBank/DDBJ whole genome shotgun (WGS) entry which is preliminary data.</text>
</comment>
<keyword evidence="1" id="KW-0472">Membrane</keyword>
<protein>
    <recommendedName>
        <fullName evidence="4">DoxX</fullName>
    </recommendedName>
</protein>
<feature type="transmembrane region" description="Helical" evidence="1">
    <location>
        <begin position="22"/>
        <end position="41"/>
    </location>
</feature>
<organism evidence="2 3">
    <name type="scientific">Zhengella mangrovi</name>
    <dbReference type="NCBI Taxonomy" id="1982044"/>
    <lineage>
        <taxon>Bacteria</taxon>
        <taxon>Pseudomonadati</taxon>
        <taxon>Pseudomonadota</taxon>
        <taxon>Alphaproteobacteria</taxon>
        <taxon>Hyphomicrobiales</taxon>
        <taxon>Notoacmeibacteraceae</taxon>
        <taxon>Zhengella</taxon>
    </lineage>
</organism>
<evidence type="ECO:0000313" key="3">
    <source>
        <dbReference type="Proteomes" id="UP000221168"/>
    </source>
</evidence>
<dbReference type="Proteomes" id="UP000221168">
    <property type="component" value="Unassembled WGS sequence"/>
</dbReference>
<dbReference type="GO" id="GO:0016020">
    <property type="term" value="C:membrane"/>
    <property type="evidence" value="ECO:0007669"/>
    <property type="project" value="UniProtKB-SubCell"/>
</dbReference>
<feature type="transmembrane region" description="Helical" evidence="1">
    <location>
        <begin position="156"/>
        <end position="175"/>
    </location>
</feature>
<feature type="transmembrane region" description="Helical" evidence="1">
    <location>
        <begin position="115"/>
        <end position="136"/>
    </location>
</feature>
<dbReference type="OrthoDB" id="121744at2"/>
<evidence type="ECO:0000313" key="2">
    <source>
        <dbReference type="EMBL" id="PHP67420.1"/>
    </source>
</evidence>
<proteinExistence type="predicted"/>
<evidence type="ECO:0008006" key="4">
    <source>
        <dbReference type="Google" id="ProtNLM"/>
    </source>
</evidence>